<proteinExistence type="predicted"/>
<name>A0A5B0DU85_9HYPH</name>
<dbReference type="RefSeq" id="WP_149299198.1">
    <property type="nucleotide sequence ID" value="NZ_VTWH01000002.1"/>
</dbReference>
<evidence type="ECO:0000256" key="1">
    <source>
        <dbReference type="SAM" id="Phobius"/>
    </source>
</evidence>
<keyword evidence="3" id="KW-1185">Reference proteome</keyword>
<feature type="transmembrane region" description="Helical" evidence="1">
    <location>
        <begin position="92"/>
        <end position="111"/>
    </location>
</feature>
<feature type="transmembrane region" description="Helical" evidence="1">
    <location>
        <begin position="60"/>
        <end position="80"/>
    </location>
</feature>
<evidence type="ECO:0000313" key="2">
    <source>
        <dbReference type="EMBL" id="KAA0970324.1"/>
    </source>
</evidence>
<sequence length="121" mass="13039">MKTDTRVVAAIDKALNSAVASSHINLTSTDATAVRDRLINEVAPTVINLTNNEPLWQSRVLWGALLSAIGGTAALIGYPLSAEYQNRVLETIMLWVMVGGLVSGPALTWWGRLRARKPIGT</sequence>
<keyword evidence="1" id="KW-0812">Transmembrane</keyword>
<reference evidence="2 3" key="1">
    <citation type="submission" date="2019-08" db="EMBL/GenBank/DDBJ databases">
        <title>Aureimonas fodiniaquatilis sp. nov., isolated from a coal mine wastewater.</title>
        <authorList>
            <person name="Kim W."/>
        </authorList>
    </citation>
    <scope>NUCLEOTIDE SEQUENCE [LARGE SCALE GENOMIC DNA]</scope>
    <source>
        <strain evidence="2 3">CAU 1482</strain>
    </source>
</reference>
<keyword evidence="1" id="KW-1133">Transmembrane helix</keyword>
<dbReference type="Proteomes" id="UP000324738">
    <property type="component" value="Unassembled WGS sequence"/>
</dbReference>
<keyword evidence="1" id="KW-0472">Membrane</keyword>
<dbReference type="AlphaFoldDB" id="A0A5B0DU85"/>
<evidence type="ECO:0000313" key="3">
    <source>
        <dbReference type="Proteomes" id="UP000324738"/>
    </source>
</evidence>
<protein>
    <submittedName>
        <fullName evidence="2">Uncharacterized protein</fullName>
    </submittedName>
</protein>
<accession>A0A5B0DU85</accession>
<dbReference type="OrthoDB" id="8401987at2"/>
<comment type="caution">
    <text evidence="2">The sequence shown here is derived from an EMBL/GenBank/DDBJ whole genome shotgun (WGS) entry which is preliminary data.</text>
</comment>
<gene>
    <name evidence="2" type="ORF">FPY71_07305</name>
</gene>
<dbReference type="EMBL" id="VTWH01000002">
    <property type="protein sequence ID" value="KAA0970324.1"/>
    <property type="molecule type" value="Genomic_DNA"/>
</dbReference>
<organism evidence="2 3">
    <name type="scientific">Aureimonas fodinaquatilis</name>
    <dbReference type="NCBI Taxonomy" id="2565783"/>
    <lineage>
        <taxon>Bacteria</taxon>
        <taxon>Pseudomonadati</taxon>
        <taxon>Pseudomonadota</taxon>
        <taxon>Alphaproteobacteria</taxon>
        <taxon>Hyphomicrobiales</taxon>
        <taxon>Aurantimonadaceae</taxon>
        <taxon>Aureimonas</taxon>
    </lineage>
</organism>